<dbReference type="PANTHER" id="PTHR31471:SF51">
    <property type="entry name" value="REMORIN FAMILY PROTEIN"/>
    <property type="match status" value="1"/>
</dbReference>
<protein>
    <recommendedName>
        <fullName evidence="3">Remorin C-terminal domain-containing protein</fullName>
    </recommendedName>
</protein>
<evidence type="ECO:0000256" key="1">
    <source>
        <dbReference type="ARBA" id="ARBA00005711"/>
    </source>
</evidence>
<comment type="similarity">
    <text evidence="1">Belongs to the remorin family.</text>
</comment>
<accession>A0AAN9PUK1</accession>
<evidence type="ECO:0000256" key="2">
    <source>
        <dbReference type="SAM" id="MobiDB-lite"/>
    </source>
</evidence>
<feature type="region of interest" description="Disordered" evidence="2">
    <location>
        <begin position="87"/>
        <end position="191"/>
    </location>
</feature>
<feature type="domain" description="Remorin C-terminal" evidence="3">
    <location>
        <begin position="187"/>
        <end position="291"/>
    </location>
</feature>
<dbReference type="InterPro" id="IPR005516">
    <property type="entry name" value="Remorin_C"/>
</dbReference>
<evidence type="ECO:0000313" key="4">
    <source>
        <dbReference type="EMBL" id="KAK7309843.1"/>
    </source>
</evidence>
<feature type="compositionally biased region" description="Basic and acidic residues" evidence="2">
    <location>
        <begin position="176"/>
        <end position="191"/>
    </location>
</feature>
<evidence type="ECO:0000313" key="5">
    <source>
        <dbReference type="Proteomes" id="UP001359559"/>
    </source>
</evidence>
<dbReference type="Pfam" id="PF03763">
    <property type="entry name" value="Remorin_C"/>
    <property type="match status" value="1"/>
</dbReference>
<feature type="compositionally biased region" description="Basic and acidic residues" evidence="2">
    <location>
        <begin position="118"/>
        <end position="145"/>
    </location>
</feature>
<feature type="compositionally biased region" description="Polar residues" evidence="2">
    <location>
        <begin position="1"/>
        <end position="10"/>
    </location>
</feature>
<dbReference type="EMBL" id="JAYKXN010000002">
    <property type="protein sequence ID" value="KAK7309843.1"/>
    <property type="molecule type" value="Genomic_DNA"/>
</dbReference>
<gene>
    <name evidence="4" type="ORF">RJT34_06909</name>
</gene>
<organism evidence="4 5">
    <name type="scientific">Clitoria ternatea</name>
    <name type="common">Butterfly pea</name>
    <dbReference type="NCBI Taxonomy" id="43366"/>
    <lineage>
        <taxon>Eukaryota</taxon>
        <taxon>Viridiplantae</taxon>
        <taxon>Streptophyta</taxon>
        <taxon>Embryophyta</taxon>
        <taxon>Tracheophyta</taxon>
        <taxon>Spermatophyta</taxon>
        <taxon>Magnoliopsida</taxon>
        <taxon>eudicotyledons</taxon>
        <taxon>Gunneridae</taxon>
        <taxon>Pentapetalae</taxon>
        <taxon>rosids</taxon>
        <taxon>fabids</taxon>
        <taxon>Fabales</taxon>
        <taxon>Fabaceae</taxon>
        <taxon>Papilionoideae</taxon>
        <taxon>50 kb inversion clade</taxon>
        <taxon>NPAAA clade</taxon>
        <taxon>indigoferoid/millettioid clade</taxon>
        <taxon>Phaseoleae</taxon>
        <taxon>Clitoria</taxon>
    </lineage>
</organism>
<feature type="compositionally biased region" description="Basic and acidic residues" evidence="2">
    <location>
        <begin position="16"/>
        <end position="26"/>
    </location>
</feature>
<keyword evidence="5" id="KW-1185">Reference proteome</keyword>
<dbReference type="PANTHER" id="PTHR31471">
    <property type="entry name" value="OS02G0116800 PROTEIN"/>
    <property type="match status" value="1"/>
</dbReference>
<sequence length="296" mass="33925">MENLLNQMRMQFTGGEESKADGTRDPKISIQKTQSFKAEKKQGNQNWFQKQFARKSSRDHDSRDLEHAAAVAAAAFAINVKEISELKSEIGEASLPRTKSKADGTKSSIPFLGSASKRFSDSFRSKDDQVKREKSSVTDESKPEKVIMPAPSMKKSSTFTDGIVPPPSIRQTSRQPEPERQSIPPTERHIKADEWERTELQKIRSRYDKLREMIDSWETKKKMKARRKLNKEEGELVQRRLKALENFQNKTMYIDQIAGGARTKAEESRKNEELKAKEKANVIRTTGKMPRIFFCI</sequence>
<evidence type="ECO:0000259" key="3">
    <source>
        <dbReference type="Pfam" id="PF03763"/>
    </source>
</evidence>
<feature type="region of interest" description="Disordered" evidence="2">
    <location>
        <begin position="1"/>
        <end position="26"/>
    </location>
</feature>
<reference evidence="4 5" key="1">
    <citation type="submission" date="2024-01" db="EMBL/GenBank/DDBJ databases">
        <title>The genomes of 5 underutilized Papilionoideae crops provide insights into root nodulation and disease resistance.</title>
        <authorList>
            <person name="Yuan L."/>
        </authorList>
    </citation>
    <scope>NUCLEOTIDE SEQUENCE [LARGE SCALE GENOMIC DNA]</scope>
    <source>
        <strain evidence="4">LY-2023</strain>
        <tissue evidence="4">Leaf</tissue>
    </source>
</reference>
<comment type="caution">
    <text evidence="4">The sequence shown here is derived from an EMBL/GenBank/DDBJ whole genome shotgun (WGS) entry which is preliminary data.</text>
</comment>
<dbReference type="Proteomes" id="UP001359559">
    <property type="component" value="Unassembled WGS sequence"/>
</dbReference>
<name>A0AAN9PUK1_CLITE</name>
<proteinExistence type="inferred from homology"/>
<dbReference type="AlphaFoldDB" id="A0AAN9PUK1"/>